<comment type="similarity">
    <text evidence="1">Belongs to the N(4)/N(6)-methyltransferase family.</text>
</comment>
<dbReference type="InterPro" id="IPR002941">
    <property type="entry name" value="DNA_methylase_N4/N6"/>
</dbReference>
<comment type="catalytic activity">
    <reaction evidence="6">
        <text>a 2'-deoxyadenosine in DNA + S-adenosyl-L-methionine = an N(6)-methyl-2'-deoxyadenosine in DNA + S-adenosyl-L-homocysteine + H(+)</text>
        <dbReference type="Rhea" id="RHEA:15197"/>
        <dbReference type="Rhea" id="RHEA-COMP:12418"/>
        <dbReference type="Rhea" id="RHEA-COMP:12419"/>
        <dbReference type="ChEBI" id="CHEBI:15378"/>
        <dbReference type="ChEBI" id="CHEBI:57856"/>
        <dbReference type="ChEBI" id="CHEBI:59789"/>
        <dbReference type="ChEBI" id="CHEBI:90615"/>
        <dbReference type="ChEBI" id="CHEBI:90616"/>
        <dbReference type="EC" id="2.1.1.72"/>
    </reaction>
</comment>
<dbReference type="InterPro" id="IPR002295">
    <property type="entry name" value="N4/N6-MTase_EcoPI_Mod-like"/>
</dbReference>
<evidence type="ECO:0000256" key="2">
    <source>
        <dbReference type="ARBA" id="ARBA00011900"/>
    </source>
</evidence>
<accession>A0ABU9IAU6</accession>
<dbReference type="InterPro" id="IPR050336">
    <property type="entry name" value="Chromosome_partition/occlusion"/>
</dbReference>
<reference evidence="8 9" key="1">
    <citation type="submission" date="2024-04" db="EMBL/GenBank/DDBJ databases">
        <title>Aurantiacibacter sp. DGU6 16S ribosomal RNA gene Genome sequencing and assembly.</title>
        <authorList>
            <person name="Park S."/>
        </authorList>
    </citation>
    <scope>NUCLEOTIDE SEQUENCE [LARGE SCALE GENOMIC DNA]</scope>
    <source>
        <strain evidence="8 9">DGU6</strain>
    </source>
</reference>
<dbReference type="SUPFAM" id="SSF53335">
    <property type="entry name" value="S-adenosyl-L-methionine-dependent methyltransferases"/>
    <property type="match status" value="1"/>
</dbReference>
<evidence type="ECO:0000313" key="9">
    <source>
        <dbReference type="Proteomes" id="UP001497045"/>
    </source>
</evidence>
<dbReference type="EC" id="2.1.1.72" evidence="2"/>
<evidence type="ECO:0000256" key="4">
    <source>
        <dbReference type="ARBA" id="ARBA00022679"/>
    </source>
</evidence>
<dbReference type="Pfam" id="PF01555">
    <property type="entry name" value="N6_N4_Mtase"/>
    <property type="match status" value="1"/>
</dbReference>
<dbReference type="EMBL" id="JBBYHV010000001">
    <property type="protein sequence ID" value="MEL1249282.1"/>
    <property type="molecule type" value="Genomic_DNA"/>
</dbReference>
<keyword evidence="5" id="KW-0949">S-adenosyl-L-methionine</keyword>
<evidence type="ECO:0000256" key="3">
    <source>
        <dbReference type="ARBA" id="ARBA00022603"/>
    </source>
</evidence>
<proteinExistence type="inferred from homology"/>
<evidence type="ECO:0000256" key="1">
    <source>
        <dbReference type="ARBA" id="ARBA00006594"/>
    </source>
</evidence>
<keyword evidence="9" id="KW-1185">Reference proteome</keyword>
<sequence length="443" mass="48533">MTTTCQVVERDIDALRPYARNARTHSRKQVKQIARSIERFGFTNPVLVSDDGEIIAGHGRVEAAKLMGRRTVPTLALSHLTATERRAYVLADNKLALNAGWDRETLAIELQALVDLDFEIEDTGFSLAEVDFALDEARDASTEGPAGPEDAVPEVQGAPVSKSGDLWQLGRHRLLCGDTRDADGMDRLMDGEAADLVFTDPPYNVAIDGNVCGLGSVKHREFAFASGEMSESQFTRFLVETLGNISRVMRSGAIAFVCMDWRHMGELLAAGSEVFTELKNLVVWNKTNGGMGAFYRSKHELVFVFKQGTAPHTNTFGLGDTGRYRTNVWDYAGISSIGASRADELAMHPTVKPVALIADAIRDCSRRGEIVLDGFGGSGSTLIAAEKTGRAARLIEYDPLYCDTIIRRWQDYTGKRAILAGFDTCFEDVADERCALHEAEAVQ</sequence>
<dbReference type="Proteomes" id="UP001497045">
    <property type="component" value="Unassembled WGS sequence"/>
</dbReference>
<evidence type="ECO:0000256" key="5">
    <source>
        <dbReference type="ARBA" id="ARBA00022691"/>
    </source>
</evidence>
<dbReference type="Pfam" id="PF02195">
    <property type="entry name" value="ParB_N"/>
    <property type="match status" value="1"/>
</dbReference>
<keyword evidence="3 8" id="KW-0489">Methyltransferase</keyword>
<comment type="caution">
    <text evidence="8">The sequence shown here is derived from an EMBL/GenBank/DDBJ whole genome shotgun (WGS) entry which is preliminary data.</text>
</comment>
<dbReference type="CDD" id="cd16403">
    <property type="entry name" value="ParB_N_like_MT"/>
    <property type="match status" value="1"/>
</dbReference>
<organism evidence="8 9">
    <name type="scientific">Aurantiacibacter gilvus</name>
    <dbReference type="NCBI Taxonomy" id="3139141"/>
    <lineage>
        <taxon>Bacteria</taxon>
        <taxon>Pseudomonadati</taxon>
        <taxon>Pseudomonadota</taxon>
        <taxon>Alphaproteobacteria</taxon>
        <taxon>Sphingomonadales</taxon>
        <taxon>Erythrobacteraceae</taxon>
        <taxon>Aurantiacibacter</taxon>
    </lineage>
</organism>
<dbReference type="PANTHER" id="PTHR33375:SF1">
    <property type="entry name" value="CHROMOSOME-PARTITIONING PROTEIN PARB-RELATED"/>
    <property type="match status" value="1"/>
</dbReference>
<dbReference type="InterPro" id="IPR003115">
    <property type="entry name" value="ParB_N"/>
</dbReference>
<dbReference type="GO" id="GO:0032259">
    <property type="term" value="P:methylation"/>
    <property type="evidence" value="ECO:0007669"/>
    <property type="project" value="UniProtKB-KW"/>
</dbReference>
<dbReference type="GO" id="GO:0008168">
    <property type="term" value="F:methyltransferase activity"/>
    <property type="evidence" value="ECO:0007669"/>
    <property type="project" value="UniProtKB-KW"/>
</dbReference>
<dbReference type="InterPro" id="IPR002052">
    <property type="entry name" value="DNA_methylase_N6_adenine_CS"/>
</dbReference>
<dbReference type="PRINTS" id="PR00506">
    <property type="entry name" value="D21N6MTFRASE"/>
</dbReference>
<dbReference type="PANTHER" id="PTHR33375">
    <property type="entry name" value="CHROMOSOME-PARTITIONING PROTEIN PARB-RELATED"/>
    <property type="match status" value="1"/>
</dbReference>
<evidence type="ECO:0000313" key="8">
    <source>
        <dbReference type="EMBL" id="MEL1249282.1"/>
    </source>
</evidence>
<dbReference type="SMART" id="SM00470">
    <property type="entry name" value="ParB"/>
    <property type="match status" value="1"/>
</dbReference>
<gene>
    <name evidence="8" type="ORF">AAEO60_01205</name>
</gene>
<dbReference type="PROSITE" id="PS00092">
    <property type="entry name" value="N6_MTASE"/>
    <property type="match status" value="1"/>
</dbReference>
<evidence type="ECO:0000259" key="7">
    <source>
        <dbReference type="SMART" id="SM00470"/>
    </source>
</evidence>
<dbReference type="InterPro" id="IPR015840">
    <property type="entry name" value="DNA_MeTrfase_ParB"/>
</dbReference>
<protein>
    <recommendedName>
        <fullName evidence="2">site-specific DNA-methyltransferase (adenine-specific)</fullName>
        <ecNumber evidence="2">2.1.1.72</ecNumber>
    </recommendedName>
</protein>
<dbReference type="RefSeq" id="WP_341671814.1">
    <property type="nucleotide sequence ID" value="NZ_JBBYHV010000001.1"/>
</dbReference>
<dbReference type="InterPro" id="IPR036086">
    <property type="entry name" value="ParB/Sulfiredoxin_sf"/>
</dbReference>
<dbReference type="PIRSF" id="PIRSF036758">
    <property type="entry name" value="Aden_M_ParB"/>
    <property type="match status" value="1"/>
</dbReference>
<keyword evidence="4" id="KW-0808">Transferase</keyword>
<dbReference type="InterPro" id="IPR029063">
    <property type="entry name" value="SAM-dependent_MTases_sf"/>
</dbReference>
<name>A0ABU9IAU6_9SPHN</name>
<feature type="domain" description="ParB-like N-terminal" evidence="7">
    <location>
        <begin position="8"/>
        <end position="94"/>
    </location>
</feature>
<evidence type="ECO:0000256" key="6">
    <source>
        <dbReference type="ARBA" id="ARBA00047942"/>
    </source>
</evidence>
<dbReference type="Gene3D" id="3.90.1530.10">
    <property type="entry name" value="Conserved hypothetical protein from pyrococcus furiosus pfu- 392566-001, ParB domain"/>
    <property type="match status" value="1"/>
</dbReference>
<dbReference type="SUPFAM" id="SSF110849">
    <property type="entry name" value="ParB/Sulfiredoxin"/>
    <property type="match status" value="1"/>
</dbReference>
<dbReference type="Gene3D" id="3.40.50.150">
    <property type="entry name" value="Vaccinia Virus protein VP39"/>
    <property type="match status" value="1"/>
</dbReference>